<evidence type="ECO:0000256" key="2">
    <source>
        <dbReference type="ARBA" id="ARBA00012961"/>
    </source>
</evidence>
<dbReference type="InterPro" id="IPR008145">
    <property type="entry name" value="GK/Ca_channel_bsu"/>
</dbReference>
<dbReference type="EC" id="2.7.4.8" evidence="2 9"/>
<dbReference type="PANTHER" id="PTHR23117:SF13">
    <property type="entry name" value="GUANYLATE KINASE"/>
    <property type="match status" value="1"/>
</dbReference>
<keyword evidence="12" id="KW-1185">Reference proteome</keyword>
<evidence type="ECO:0000256" key="5">
    <source>
        <dbReference type="ARBA" id="ARBA00022741"/>
    </source>
</evidence>
<keyword evidence="7 9" id="KW-0067">ATP-binding</keyword>
<dbReference type="AlphaFoldDB" id="D3UG71"/>
<keyword evidence="9" id="KW-0963">Cytoplasm</keyword>
<dbReference type="KEGG" id="hms:HMU02300"/>
<evidence type="ECO:0000256" key="3">
    <source>
        <dbReference type="ARBA" id="ARBA00016296"/>
    </source>
</evidence>
<name>D3UG71_HELM1</name>
<dbReference type="GO" id="GO:0004385">
    <property type="term" value="F:GMP kinase activity"/>
    <property type="evidence" value="ECO:0007669"/>
    <property type="project" value="UniProtKB-UniRule"/>
</dbReference>
<dbReference type="GO" id="GO:0005524">
    <property type="term" value="F:ATP binding"/>
    <property type="evidence" value="ECO:0007669"/>
    <property type="project" value="UniProtKB-UniRule"/>
</dbReference>
<dbReference type="PROSITE" id="PS00856">
    <property type="entry name" value="GUANYLATE_KINASE_1"/>
    <property type="match status" value="1"/>
</dbReference>
<dbReference type="RefSeq" id="WP_013022587.1">
    <property type="nucleotide sequence ID" value="NC_013949.1"/>
</dbReference>
<dbReference type="Proteomes" id="UP000001522">
    <property type="component" value="Chromosome"/>
</dbReference>
<keyword evidence="4 9" id="KW-0808">Transferase</keyword>
<dbReference type="Gene3D" id="3.40.50.300">
    <property type="entry name" value="P-loop containing nucleotide triphosphate hydrolases"/>
    <property type="match status" value="1"/>
</dbReference>
<keyword evidence="6 9" id="KW-0418">Kinase</keyword>
<comment type="function">
    <text evidence="9">Essential for recycling GMP and indirectly, cGMP.</text>
</comment>
<dbReference type="InterPro" id="IPR027417">
    <property type="entry name" value="P-loop_NTPase"/>
</dbReference>
<dbReference type="InterPro" id="IPR008144">
    <property type="entry name" value="Guanylate_kin-like_dom"/>
</dbReference>
<organism evidence="11 12">
    <name type="scientific">Helicobacter mustelae (strain ATCC 43772 / CCUG 25715 / CIP 103759 / LMG 18044 / NCTC 12198 / R85-136P)</name>
    <name type="common">Campylobacter mustelae</name>
    <dbReference type="NCBI Taxonomy" id="679897"/>
    <lineage>
        <taxon>Bacteria</taxon>
        <taxon>Pseudomonadati</taxon>
        <taxon>Campylobacterota</taxon>
        <taxon>Epsilonproteobacteria</taxon>
        <taxon>Campylobacterales</taxon>
        <taxon>Helicobacteraceae</taxon>
        <taxon>Helicobacter</taxon>
    </lineage>
</organism>
<dbReference type="SUPFAM" id="SSF52540">
    <property type="entry name" value="P-loop containing nucleoside triphosphate hydrolases"/>
    <property type="match status" value="1"/>
</dbReference>
<accession>D3UG71</accession>
<evidence type="ECO:0000256" key="4">
    <source>
        <dbReference type="ARBA" id="ARBA00022679"/>
    </source>
</evidence>
<dbReference type="PROSITE" id="PS50052">
    <property type="entry name" value="GUANYLATE_KINASE_2"/>
    <property type="match status" value="1"/>
</dbReference>
<dbReference type="FunFam" id="3.30.63.10:FF:000002">
    <property type="entry name" value="Guanylate kinase 1"/>
    <property type="match status" value="1"/>
</dbReference>
<evidence type="ECO:0000313" key="11">
    <source>
        <dbReference type="EMBL" id="CBG39492.1"/>
    </source>
</evidence>
<proteinExistence type="inferred from homology"/>
<dbReference type="EMBL" id="FN555004">
    <property type="protein sequence ID" value="CBG39492.1"/>
    <property type="molecule type" value="Genomic_DNA"/>
</dbReference>
<reference evidence="11 12" key="1">
    <citation type="journal article" date="2010" name="BMC Genomics">
        <title>Comparative genomics and proteomics of Helicobacter mustelae, an ulcerogenic and carcinogenic gastric pathogen.</title>
        <authorList>
            <person name="O'Toole P.W."/>
            <person name="Snelling W.J."/>
            <person name="Canchaya C."/>
            <person name="Forde B.M."/>
            <person name="Hardie K.R."/>
            <person name="Josenhans C."/>
            <person name="Graham R.L.J."/>
            <person name="McMullan G."/>
            <person name="Parkhill J."/>
            <person name="Belda E."/>
            <person name="Bentley S.D."/>
        </authorList>
    </citation>
    <scope>NUCLEOTIDE SEQUENCE [LARGE SCALE GENOMIC DNA]</scope>
    <source>
        <strain evidence="12">ATCC 43772 / LMG 18044 / NCTC 12198 / 12198</strain>
    </source>
</reference>
<dbReference type="STRING" id="679897.HMU02300"/>
<sequence>MQKMLILSGPSGSGKSTLYQVLKKEFPHLYFSISTTTRIPREGEQHGREYFFVTKEDFLQDVKNDRFLEWAQVHQNYYGTSKKPIEQALLEGRLIVFDVDVQGHRNIKKYYPFAKSVFITTPTDLILKQRLQQRQSESKQDLEHRLGHAYKEMEAVGEFDFLIINDDIKKASKQILGIAHGMDCCNFDALELMRTWKTN</sequence>
<comment type="subcellular location">
    <subcellularLocation>
        <location evidence="9">Cytoplasm</location>
    </subcellularLocation>
</comment>
<dbReference type="GO" id="GO:0005829">
    <property type="term" value="C:cytosol"/>
    <property type="evidence" value="ECO:0007669"/>
    <property type="project" value="TreeGrafter"/>
</dbReference>
<dbReference type="eggNOG" id="COG0194">
    <property type="taxonomic scope" value="Bacteria"/>
</dbReference>
<evidence type="ECO:0000256" key="6">
    <source>
        <dbReference type="ARBA" id="ARBA00022777"/>
    </source>
</evidence>
<dbReference type="CDD" id="cd00071">
    <property type="entry name" value="GMPK"/>
    <property type="match status" value="1"/>
</dbReference>
<dbReference type="HAMAP" id="MF_00328">
    <property type="entry name" value="Guanylate_kinase"/>
    <property type="match status" value="1"/>
</dbReference>
<comment type="similarity">
    <text evidence="1 9">Belongs to the guanylate kinase family.</text>
</comment>
<evidence type="ECO:0000256" key="9">
    <source>
        <dbReference type="HAMAP-Rule" id="MF_00328"/>
    </source>
</evidence>
<gene>
    <name evidence="9 11" type="primary">gmk</name>
    <name evidence="11" type="ordered locus">HMU02300</name>
</gene>
<dbReference type="NCBIfam" id="TIGR03263">
    <property type="entry name" value="guanyl_kin"/>
    <property type="match status" value="1"/>
</dbReference>
<evidence type="ECO:0000256" key="8">
    <source>
        <dbReference type="ARBA" id="ARBA00030128"/>
    </source>
</evidence>
<dbReference type="Gene3D" id="3.30.63.10">
    <property type="entry name" value="Guanylate Kinase phosphate binding domain"/>
    <property type="match status" value="1"/>
</dbReference>
<feature type="domain" description="Guanylate kinase-like" evidence="10">
    <location>
        <begin position="2"/>
        <end position="180"/>
    </location>
</feature>
<keyword evidence="5 9" id="KW-0547">Nucleotide-binding</keyword>
<comment type="catalytic activity">
    <reaction evidence="9">
        <text>GMP + ATP = GDP + ADP</text>
        <dbReference type="Rhea" id="RHEA:20780"/>
        <dbReference type="ChEBI" id="CHEBI:30616"/>
        <dbReference type="ChEBI" id="CHEBI:58115"/>
        <dbReference type="ChEBI" id="CHEBI:58189"/>
        <dbReference type="ChEBI" id="CHEBI:456216"/>
        <dbReference type="EC" id="2.7.4.8"/>
    </reaction>
</comment>
<feature type="binding site" evidence="9">
    <location>
        <begin position="9"/>
        <end position="16"/>
    </location>
    <ligand>
        <name>ATP</name>
        <dbReference type="ChEBI" id="CHEBI:30616"/>
    </ligand>
</feature>
<dbReference type="Pfam" id="PF00625">
    <property type="entry name" value="Guanylate_kin"/>
    <property type="match status" value="1"/>
</dbReference>
<evidence type="ECO:0000259" key="10">
    <source>
        <dbReference type="PROSITE" id="PS50052"/>
    </source>
</evidence>
<evidence type="ECO:0000256" key="1">
    <source>
        <dbReference type="ARBA" id="ARBA00005790"/>
    </source>
</evidence>
<dbReference type="InterPro" id="IPR020590">
    <property type="entry name" value="Guanylate_kinase_CS"/>
</dbReference>
<dbReference type="HOGENOM" id="CLU_001715_1_2_7"/>
<dbReference type="SMART" id="SM00072">
    <property type="entry name" value="GuKc"/>
    <property type="match status" value="1"/>
</dbReference>
<evidence type="ECO:0000256" key="7">
    <source>
        <dbReference type="ARBA" id="ARBA00022840"/>
    </source>
</evidence>
<dbReference type="InterPro" id="IPR017665">
    <property type="entry name" value="Guanylate_kinase"/>
</dbReference>
<evidence type="ECO:0000313" key="12">
    <source>
        <dbReference type="Proteomes" id="UP000001522"/>
    </source>
</evidence>
<protein>
    <recommendedName>
        <fullName evidence="3 9">Guanylate kinase</fullName>
        <ecNumber evidence="2 9">2.7.4.8</ecNumber>
    </recommendedName>
    <alternativeName>
        <fullName evidence="8 9">GMP kinase</fullName>
    </alternativeName>
</protein>
<dbReference type="PANTHER" id="PTHR23117">
    <property type="entry name" value="GUANYLATE KINASE-RELATED"/>
    <property type="match status" value="1"/>
</dbReference>